<keyword evidence="1" id="KW-0671">Queuosine biosynthesis</keyword>
<protein>
    <submittedName>
        <fullName evidence="2">7-cyano-7-deazaguanine synthase</fullName>
        <ecNumber evidence="2">6.3.4.20</ecNumber>
    </submittedName>
</protein>
<keyword evidence="2" id="KW-0436">Ligase</keyword>
<dbReference type="GO" id="GO:0016874">
    <property type="term" value="F:ligase activity"/>
    <property type="evidence" value="ECO:0007669"/>
    <property type="project" value="UniProtKB-KW"/>
</dbReference>
<keyword evidence="3" id="KW-1185">Reference proteome</keyword>
<evidence type="ECO:0000313" key="2">
    <source>
        <dbReference type="EMBL" id="MFC5517494.1"/>
    </source>
</evidence>
<dbReference type="RefSeq" id="WP_266346546.1">
    <property type="nucleotide sequence ID" value="NZ_JAPKNH010000024.1"/>
</dbReference>
<dbReference type="EMBL" id="JBHSML010000009">
    <property type="protein sequence ID" value="MFC5517494.1"/>
    <property type="molecule type" value="Genomic_DNA"/>
</dbReference>
<evidence type="ECO:0000313" key="3">
    <source>
        <dbReference type="Proteomes" id="UP001596150"/>
    </source>
</evidence>
<gene>
    <name evidence="2" type="ORF">ACFPP9_17045</name>
</gene>
<reference evidence="3" key="1">
    <citation type="journal article" date="2019" name="Int. J. Syst. Evol. Microbiol.">
        <title>The Global Catalogue of Microorganisms (GCM) 10K type strain sequencing project: providing services to taxonomists for standard genome sequencing and annotation.</title>
        <authorList>
            <consortium name="The Broad Institute Genomics Platform"/>
            <consortium name="The Broad Institute Genome Sequencing Center for Infectious Disease"/>
            <person name="Wu L."/>
            <person name="Ma J."/>
        </authorList>
    </citation>
    <scope>NUCLEOTIDE SEQUENCE [LARGE SCALE GENOMIC DNA]</scope>
    <source>
        <strain evidence="3">KACC 12633</strain>
    </source>
</reference>
<sequence>MVAASALRAKGPSVSPIELFVPENGFIALHAPLTRRRIGSHSTRTRTTHPEFLGRMQPIFNTMNLPVRLENPYRHMTKGEMLLDLAPDEELEGTTVATVSCAKWKRKSQQSGHCVPCLIRRAAFAKAGITDTTAYQYKDIGHAWDRTDIRYDIMAMLVAVGRNRLSVASAFQTDGKSPQ</sequence>
<dbReference type="Proteomes" id="UP001596150">
    <property type="component" value="Unassembled WGS sequence"/>
</dbReference>
<dbReference type="EC" id="6.3.4.20" evidence="2"/>
<organism evidence="2 3">
    <name type="scientific">Kaistia terrae</name>
    <dbReference type="NCBI Taxonomy" id="537017"/>
    <lineage>
        <taxon>Bacteria</taxon>
        <taxon>Pseudomonadati</taxon>
        <taxon>Pseudomonadota</taxon>
        <taxon>Alphaproteobacteria</taxon>
        <taxon>Hyphomicrobiales</taxon>
        <taxon>Kaistiaceae</taxon>
        <taxon>Kaistia</taxon>
    </lineage>
</organism>
<dbReference type="InterPro" id="IPR018317">
    <property type="entry name" value="QueC"/>
</dbReference>
<proteinExistence type="predicted"/>
<evidence type="ECO:0000256" key="1">
    <source>
        <dbReference type="ARBA" id="ARBA00022785"/>
    </source>
</evidence>
<comment type="caution">
    <text evidence="2">The sequence shown here is derived from an EMBL/GenBank/DDBJ whole genome shotgun (WGS) entry which is preliminary data.</text>
</comment>
<accession>A0ABW0Q4D2</accession>
<dbReference type="Pfam" id="PF06508">
    <property type="entry name" value="QueC"/>
    <property type="match status" value="1"/>
</dbReference>
<name>A0ABW0Q4D2_9HYPH</name>
<dbReference type="Gene3D" id="3.40.50.620">
    <property type="entry name" value="HUPs"/>
    <property type="match status" value="1"/>
</dbReference>
<dbReference type="InterPro" id="IPR014729">
    <property type="entry name" value="Rossmann-like_a/b/a_fold"/>
</dbReference>